<feature type="transmembrane region" description="Helical" evidence="1">
    <location>
        <begin position="158"/>
        <end position="177"/>
    </location>
</feature>
<protein>
    <submittedName>
        <fullName evidence="2">Uncharacterized protein</fullName>
    </submittedName>
</protein>
<gene>
    <name evidence="2" type="ORF">ISF26_01640</name>
</gene>
<feature type="transmembrane region" description="Helical" evidence="1">
    <location>
        <begin position="104"/>
        <end position="125"/>
    </location>
</feature>
<accession>A0ABY3PMU0</accession>
<reference evidence="2 3" key="1">
    <citation type="journal article" date="2021" name="Genome Biol. Evol.">
        <title>Complete Genome Sequencing of a Novel Gloeobacter Species from a Waterfall Cave in Mexico.</title>
        <authorList>
            <person name="Saw J.H."/>
            <person name="Cardona T."/>
            <person name="Montejano G."/>
        </authorList>
    </citation>
    <scope>NUCLEOTIDE SEQUENCE [LARGE SCALE GENOMIC DNA]</scope>
    <source>
        <strain evidence="2">MG652769</strain>
    </source>
</reference>
<evidence type="ECO:0000313" key="3">
    <source>
        <dbReference type="Proteomes" id="UP001054846"/>
    </source>
</evidence>
<sequence>MTFFNFSEPVLRRKQHELDVQDQRGLLKIHWQIGRRVLISTMFTRIDQVFWGWGLLCALIFATAQFVPIDWNVQAVGWTVLSLAATAWMGVCTWFWAKVERATSLVLGWGGLMLFGLVLTDFSIAVGWAEVMVHLGVLWLVLSAVGYGMSGFALRSRALLMVGAVHLAAAAAALLLIDWQFLIAGGVLSGCLALLGSTQWDMRLPIDYNLPQEALALNRLQHERRLTGGPASR</sequence>
<keyword evidence="1" id="KW-1133">Transmembrane helix</keyword>
<keyword evidence="1" id="KW-0472">Membrane</keyword>
<feature type="transmembrane region" description="Helical" evidence="1">
    <location>
        <begin position="183"/>
        <end position="200"/>
    </location>
</feature>
<dbReference type="RefSeq" id="WP_230842055.1">
    <property type="nucleotide sequence ID" value="NZ_CP063845.1"/>
</dbReference>
<dbReference type="Proteomes" id="UP001054846">
    <property type="component" value="Chromosome"/>
</dbReference>
<organism evidence="2 3">
    <name type="scientific">Gloeobacter morelensis MG652769</name>
    <dbReference type="NCBI Taxonomy" id="2781736"/>
    <lineage>
        <taxon>Bacteria</taxon>
        <taxon>Bacillati</taxon>
        <taxon>Cyanobacteriota</taxon>
        <taxon>Cyanophyceae</taxon>
        <taxon>Gloeobacterales</taxon>
        <taxon>Gloeobacteraceae</taxon>
        <taxon>Gloeobacter</taxon>
        <taxon>Gloeobacter morelensis</taxon>
    </lineage>
</organism>
<proteinExistence type="predicted"/>
<feature type="transmembrane region" description="Helical" evidence="1">
    <location>
        <begin position="131"/>
        <end position="149"/>
    </location>
</feature>
<keyword evidence="3" id="KW-1185">Reference proteome</keyword>
<name>A0ABY3PMU0_9CYAN</name>
<dbReference type="EMBL" id="CP063845">
    <property type="protein sequence ID" value="UFP94977.1"/>
    <property type="molecule type" value="Genomic_DNA"/>
</dbReference>
<feature type="transmembrane region" description="Helical" evidence="1">
    <location>
        <begin position="49"/>
        <end position="69"/>
    </location>
</feature>
<feature type="transmembrane region" description="Helical" evidence="1">
    <location>
        <begin position="75"/>
        <end position="97"/>
    </location>
</feature>
<evidence type="ECO:0000313" key="2">
    <source>
        <dbReference type="EMBL" id="UFP94977.1"/>
    </source>
</evidence>
<keyword evidence="1" id="KW-0812">Transmembrane</keyword>
<evidence type="ECO:0000256" key="1">
    <source>
        <dbReference type="SAM" id="Phobius"/>
    </source>
</evidence>